<feature type="signal peptide" evidence="1">
    <location>
        <begin position="1"/>
        <end position="25"/>
    </location>
</feature>
<dbReference type="Proteomes" id="UP001208570">
    <property type="component" value="Unassembled WGS sequence"/>
</dbReference>
<organism evidence="2 3">
    <name type="scientific">Paralvinella palmiformis</name>
    <dbReference type="NCBI Taxonomy" id="53620"/>
    <lineage>
        <taxon>Eukaryota</taxon>
        <taxon>Metazoa</taxon>
        <taxon>Spiralia</taxon>
        <taxon>Lophotrochozoa</taxon>
        <taxon>Annelida</taxon>
        <taxon>Polychaeta</taxon>
        <taxon>Sedentaria</taxon>
        <taxon>Canalipalpata</taxon>
        <taxon>Terebellida</taxon>
        <taxon>Terebelliformia</taxon>
        <taxon>Alvinellidae</taxon>
        <taxon>Paralvinella</taxon>
    </lineage>
</organism>
<reference evidence="2" key="1">
    <citation type="journal article" date="2023" name="Mol. Biol. Evol.">
        <title>Third-Generation Sequencing Reveals the Adaptive Role of the Epigenome in Three Deep-Sea Polychaetes.</title>
        <authorList>
            <person name="Perez M."/>
            <person name="Aroh O."/>
            <person name="Sun Y."/>
            <person name="Lan Y."/>
            <person name="Juniper S.K."/>
            <person name="Young C.R."/>
            <person name="Angers B."/>
            <person name="Qian P.Y."/>
        </authorList>
    </citation>
    <scope>NUCLEOTIDE SEQUENCE</scope>
    <source>
        <strain evidence="2">P08H-3</strain>
    </source>
</reference>
<comment type="caution">
    <text evidence="2">The sequence shown here is derived from an EMBL/GenBank/DDBJ whole genome shotgun (WGS) entry which is preliminary data.</text>
</comment>
<dbReference type="EMBL" id="JAODUP010000213">
    <property type="protein sequence ID" value="KAK2156439.1"/>
    <property type="molecule type" value="Genomic_DNA"/>
</dbReference>
<proteinExistence type="predicted"/>
<evidence type="ECO:0000313" key="3">
    <source>
        <dbReference type="Proteomes" id="UP001208570"/>
    </source>
</evidence>
<evidence type="ECO:0000313" key="2">
    <source>
        <dbReference type="EMBL" id="KAK2156439.1"/>
    </source>
</evidence>
<keyword evidence="1" id="KW-0732">Signal</keyword>
<feature type="chain" id="PRO_5041979071" evidence="1">
    <location>
        <begin position="26"/>
        <end position="119"/>
    </location>
</feature>
<keyword evidence="3" id="KW-1185">Reference proteome</keyword>
<name>A0AAD9JNE1_9ANNE</name>
<sequence length="119" mass="13023">MKIASLVDVTLFVVVTIVLYQPSSAVEDVSNPGIRTPQNKIPIWEPALTPWWNLTFGEGETLVVDCGVFTGGDPLNAGISWLGPNGKPLKVIHPDRSAEDELELSLWRDDTAPVDDVNR</sequence>
<gene>
    <name evidence="2" type="ORF">LSH36_213g02014</name>
</gene>
<dbReference type="AlphaFoldDB" id="A0AAD9JNE1"/>
<evidence type="ECO:0000256" key="1">
    <source>
        <dbReference type="SAM" id="SignalP"/>
    </source>
</evidence>
<protein>
    <submittedName>
        <fullName evidence="2">Uncharacterized protein</fullName>
    </submittedName>
</protein>
<accession>A0AAD9JNE1</accession>